<accession>A0A0F9DKC6</accession>
<gene>
    <name evidence="2" type="ORF">LCGC14_2267210</name>
</gene>
<evidence type="ECO:0000256" key="1">
    <source>
        <dbReference type="SAM" id="MobiDB-lite"/>
    </source>
</evidence>
<name>A0A0F9DKC6_9ZZZZ</name>
<comment type="caution">
    <text evidence="2">The sequence shown here is derived from an EMBL/GenBank/DDBJ whole genome shotgun (WGS) entry which is preliminary data.</text>
</comment>
<dbReference type="AlphaFoldDB" id="A0A0F9DKC6"/>
<evidence type="ECO:0000313" key="2">
    <source>
        <dbReference type="EMBL" id="KKL54261.1"/>
    </source>
</evidence>
<sequence length="87" mass="9278">DEDIEGFQGVLPTLEDLREATERPGLTPEAAGGPSADIPRARVFRGMLAADQRVDVCLDGQGAGNRARWIRLPSLGRVKGRGSLVPV</sequence>
<feature type="non-terminal residue" evidence="2">
    <location>
        <position position="1"/>
    </location>
</feature>
<proteinExistence type="predicted"/>
<feature type="region of interest" description="Disordered" evidence="1">
    <location>
        <begin position="1"/>
        <end position="37"/>
    </location>
</feature>
<dbReference type="EMBL" id="LAZR01031262">
    <property type="protein sequence ID" value="KKL54261.1"/>
    <property type="molecule type" value="Genomic_DNA"/>
</dbReference>
<reference evidence="2" key="1">
    <citation type="journal article" date="2015" name="Nature">
        <title>Complex archaea that bridge the gap between prokaryotes and eukaryotes.</title>
        <authorList>
            <person name="Spang A."/>
            <person name="Saw J.H."/>
            <person name="Jorgensen S.L."/>
            <person name="Zaremba-Niedzwiedzka K."/>
            <person name="Martijn J."/>
            <person name="Lind A.E."/>
            <person name="van Eijk R."/>
            <person name="Schleper C."/>
            <person name="Guy L."/>
            <person name="Ettema T.J."/>
        </authorList>
    </citation>
    <scope>NUCLEOTIDE SEQUENCE</scope>
</reference>
<protein>
    <submittedName>
        <fullName evidence="2">Uncharacterized protein</fullName>
    </submittedName>
</protein>
<organism evidence="2">
    <name type="scientific">marine sediment metagenome</name>
    <dbReference type="NCBI Taxonomy" id="412755"/>
    <lineage>
        <taxon>unclassified sequences</taxon>
        <taxon>metagenomes</taxon>
        <taxon>ecological metagenomes</taxon>
    </lineage>
</organism>